<proteinExistence type="predicted"/>
<dbReference type="PROSITE" id="PS51155">
    <property type="entry name" value="CHIT_BIND_RR_2"/>
    <property type="match status" value="2"/>
</dbReference>
<sequence>MTTKIFGVMLASILVPPLVSSSSWNDPTSSQYHIQTDEGPERYFRYQTNNGQYRKEKRLQDGTVIGTYAWIDDDGYLRQRDYIADSQGYRILKNKNIFVGRNVNVGDAVKAAKKSQNAYKPPVKLNTYPQIPSRGYVSITPKPIYVTSGLPPSVEVSLNSIPSSTPAPVQLETSSLLPPLVSNSNNLINQYVPSTIKEPVLNLPETYSSTSTAGSSISTYSSNQAQYISSTPPSNTYLTSSQNPIVYISSNNALNGIYSTTGNTNRVEASTISPVSSVSYLPPVASTTYLPPSSQYSGSTVRNVPITSGFPAPIASSPRPFQLSSQPSTIYLPTESSNYQFNLINKTSESLDYPRAYTSPSGGINSNSIDNSEQQDQRQDFVNPYIHQNGPTYPIDTKGHSFNPSYNNIGNGYDPQYPYYDGISVTNDGFRYYIPRAYHEEQNNGYDRKSGSFGYVDPFGIRRVIYYNAGPDGFKHRKNNRYVGLNGTPYDPRPY</sequence>
<organism evidence="3 4">
    <name type="scientific">Henosepilachna vigintioctopunctata</name>
    <dbReference type="NCBI Taxonomy" id="420089"/>
    <lineage>
        <taxon>Eukaryota</taxon>
        <taxon>Metazoa</taxon>
        <taxon>Ecdysozoa</taxon>
        <taxon>Arthropoda</taxon>
        <taxon>Hexapoda</taxon>
        <taxon>Insecta</taxon>
        <taxon>Pterygota</taxon>
        <taxon>Neoptera</taxon>
        <taxon>Endopterygota</taxon>
        <taxon>Coleoptera</taxon>
        <taxon>Polyphaga</taxon>
        <taxon>Cucujiformia</taxon>
        <taxon>Coccinelloidea</taxon>
        <taxon>Coccinellidae</taxon>
        <taxon>Epilachninae</taxon>
        <taxon>Epilachnini</taxon>
        <taxon>Henosepilachna</taxon>
    </lineage>
</organism>
<reference evidence="3 4" key="1">
    <citation type="submission" date="2023-03" db="EMBL/GenBank/DDBJ databases">
        <title>Genome insight into feeding habits of ladybird beetles.</title>
        <authorList>
            <person name="Li H.-S."/>
            <person name="Huang Y.-H."/>
            <person name="Pang H."/>
        </authorList>
    </citation>
    <scope>NUCLEOTIDE SEQUENCE [LARGE SCALE GENOMIC DNA]</scope>
    <source>
        <strain evidence="3">SYSU_2023b</strain>
        <tissue evidence="3">Whole body</tissue>
    </source>
</reference>
<dbReference type="EMBL" id="JARQZJ010000001">
    <property type="protein sequence ID" value="KAK9869786.1"/>
    <property type="molecule type" value="Genomic_DNA"/>
</dbReference>
<dbReference type="GO" id="GO:0062129">
    <property type="term" value="C:chitin-based extracellular matrix"/>
    <property type="evidence" value="ECO:0007669"/>
    <property type="project" value="TreeGrafter"/>
</dbReference>
<comment type="caution">
    <text evidence="3">The sequence shown here is derived from an EMBL/GenBank/DDBJ whole genome shotgun (WGS) entry which is preliminary data.</text>
</comment>
<feature type="chain" id="PRO_5043979734" evidence="2">
    <location>
        <begin position="22"/>
        <end position="495"/>
    </location>
</feature>
<evidence type="ECO:0000256" key="1">
    <source>
        <dbReference type="PROSITE-ProRule" id="PRU00497"/>
    </source>
</evidence>
<dbReference type="Proteomes" id="UP001431783">
    <property type="component" value="Unassembled WGS sequence"/>
</dbReference>
<feature type="signal peptide" evidence="2">
    <location>
        <begin position="1"/>
        <end position="21"/>
    </location>
</feature>
<dbReference type="GO" id="GO:0008010">
    <property type="term" value="F:structural constituent of chitin-based larval cuticle"/>
    <property type="evidence" value="ECO:0007669"/>
    <property type="project" value="TreeGrafter"/>
</dbReference>
<evidence type="ECO:0000313" key="4">
    <source>
        <dbReference type="Proteomes" id="UP001431783"/>
    </source>
</evidence>
<evidence type="ECO:0000256" key="2">
    <source>
        <dbReference type="SAM" id="SignalP"/>
    </source>
</evidence>
<dbReference type="Pfam" id="PF00379">
    <property type="entry name" value="Chitin_bind_4"/>
    <property type="match status" value="2"/>
</dbReference>
<accession>A0AAW1THL9</accession>
<keyword evidence="1" id="KW-0193">Cuticle</keyword>
<dbReference type="AlphaFoldDB" id="A0AAW1THL9"/>
<name>A0AAW1THL9_9CUCU</name>
<dbReference type="InterPro" id="IPR050468">
    <property type="entry name" value="Cuticle_Struct_Prot"/>
</dbReference>
<evidence type="ECO:0000313" key="3">
    <source>
        <dbReference type="EMBL" id="KAK9869786.1"/>
    </source>
</evidence>
<gene>
    <name evidence="3" type="ORF">WA026_003518</name>
</gene>
<keyword evidence="2" id="KW-0732">Signal</keyword>
<dbReference type="PANTHER" id="PTHR10380">
    <property type="entry name" value="CUTICLE PROTEIN"/>
    <property type="match status" value="1"/>
</dbReference>
<protein>
    <submittedName>
        <fullName evidence="3">Uncharacterized protein</fullName>
    </submittedName>
</protein>
<dbReference type="PANTHER" id="PTHR10380:SF206">
    <property type="entry name" value="GH27759P"/>
    <property type="match status" value="1"/>
</dbReference>
<keyword evidence="4" id="KW-1185">Reference proteome</keyword>
<dbReference type="InterPro" id="IPR000618">
    <property type="entry name" value="Insect_cuticle"/>
</dbReference>